<dbReference type="KEGG" id="goe:100900754"/>
<dbReference type="InterPro" id="IPR000618">
    <property type="entry name" value="Insect_cuticle"/>
</dbReference>
<evidence type="ECO:0000256" key="2">
    <source>
        <dbReference type="PROSITE-ProRule" id="PRU00497"/>
    </source>
</evidence>
<evidence type="ECO:0000313" key="5">
    <source>
        <dbReference type="RefSeq" id="XP_003737070.1"/>
    </source>
</evidence>
<dbReference type="GO" id="GO:0062129">
    <property type="term" value="C:chitin-based extracellular matrix"/>
    <property type="evidence" value="ECO:0007669"/>
    <property type="project" value="TreeGrafter"/>
</dbReference>
<dbReference type="GO" id="GO:0008010">
    <property type="term" value="F:structural constituent of chitin-based larval cuticle"/>
    <property type="evidence" value="ECO:0007669"/>
    <property type="project" value="TreeGrafter"/>
</dbReference>
<dbReference type="InterPro" id="IPR050468">
    <property type="entry name" value="Cuticle_Struct_Prot"/>
</dbReference>
<dbReference type="Gene3D" id="3.10.50.10">
    <property type="match status" value="1"/>
</dbReference>
<keyword evidence="1 2" id="KW-0193">Cuticle</keyword>
<gene>
    <name evidence="5" type="primary">LOC100900754</name>
</gene>
<dbReference type="PROSITE" id="PS00233">
    <property type="entry name" value="CHIT_BIND_RR_1"/>
    <property type="match status" value="1"/>
</dbReference>
<sequence>MFKALVLSAACSAALAGHHYAPVYAARPHHYQPLYAAADDVKEVHAEPVYAPQPYSFGYDTVDEYGNKQFRQETSDASNAKTGSYGYTDANGIYRRVDYVADAAGFRATISTNEPGTKAGQSADAIFNAPDGVKTATPVVKAASAYLVPTYVRAYAPAVKPGYGYGYRKRA</sequence>
<protein>
    <submittedName>
        <fullName evidence="5">Cuticle protein 10.9</fullName>
    </submittedName>
</protein>
<dbReference type="InterPro" id="IPR031311">
    <property type="entry name" value="CHIT_BIND_RR_consensus"/>
</dbReference>
<feature type="signal peptide" evidence="3">
    <location>
        <begin position="1"/>
        <end position="16"/>
    </location>
</feature>
<organism evidence="4 5">
    <name type="scientific">Galendromus occidentalis</name>
    <name type="common">western predatory mite</name>
    <dbReference type="NCBI Taxonomy" id="34638"/>
    <lineage>
        <taxon>Eukaryota</taxon>
        <taxon>Metazoa</taxon>
        <taxon>Ecdysozoa</taxon>
        <taxon>Arthropoda</taxon>
        <taxon>Chelicerata</taxon>
        <taxon>Arachnida</taxon>
        <taxon>Acari</taxon>
        <taxon>Parasitiformes</taxon>
        <taxon>Mesostigmata</taxon>
        <taxon>Gamasina</taxon>
        <taxon>Phytoseioidea</taxon>
        <taxon>Phytoseiidae</taxon>
        <taxon>Typhlodrominae</taxon>
        <taxon>Galendromus</taxon>
    </lineage>
</organism>
<dbReference type="InterPro" id="IPR029070">
    <property type="entry name" value="Chitinase_insertion_sf"/>
</dbReference>
<dbReference type="GeneID" id="100900754"/>
<accession>A0AAJ6VUU7</accession>
<evidence type="ECO:0000256" key="1">
    <source>
        <dbReference type="ARBA" id="ARBA00022460"/>
    </source>
</evidence>
<proteinExistence type="predicted"/>
<dbReference type="PANTHER" id="PTHR10380">
    <property type="entry name" value="CUTICLE PROTEIN"/>
    <property type="match status" value="1"/>
</dbReference>
<name>A0AAJ6VUU7_9ACAR</name>
<dbReference type="RefSeq" id="XP_003737070.1">
    <property type="nucleotide sequence ID" value="XM_003737022.1"/>
</dbReference>
<keyword evidence="4" id="KW-1185">Reference proteome</keyword>
<evidence type="ECO:0000313" key="4">
    <source>
        <dbReference type="Proteomes" id="UP000694867"/>
    </source>
</evidence>
<dbReference type="PANTHER" id="PTHR10380:SF235">
    <property type="entry name" value="CUTICULAR PROTEIN 73D, ISOFORM B"/>
    <property type="match status" value="1"/>
</dbReference>
<feature type="chain" id="PRO_5042549779" evidence="3">
    <location>
        <begin position="17"/>
        <end position="171"/>
    </location>
</feature>
<keyword evidence="3" id="KW-0732">Signal</keyword>
<dbReference type="AlphaFoldDB" id="A0AAJ6VUU7"/>
<dbReference type="Pfam" id="PF00379">
    <property type="entry name" value="Chitin_bind_4"/>
    <property type="match status" value="1"/>
</dbReference>
<dbReference type="Proteomes" id="UP000694867">
    <property type="component" value="Unplaced"/>
</dbReference>
<reference evidence="5" key="1">
    <citation type="submission" date="2025-08" db="UniProtKB">
        <authorList>
            <consortium name="RefSeq"/>
        </authorList>
    </citation>
    <scope>IDENTIFICATION</scope>
</reference>
<dbReference type="PROSITE" id="PS51155">
    <property type="entry name" value="CHIT_BIND_RR_2"/>
    <property type="match status" value="1"/>
</dbReference>
<evidence type="ECO:0000256" key="3">
    <source>
        <dbReference type="SAM" id="SignalP"/>
    </source>
</evidence>